<evidence type="ECO:0000256" key="1">
    <source>
        <dbReference type="SAM" id="Phobius"/>
    </source>
</evidence>
<comment type="caution">
    <text evidence="2">The sequence shown here is derived from an EMBL/GenBank/DDBJ whole genome shotgun (WGS) entry which is preliminary data.</text>
</comment>
<organism evidence="2 3">
    <name type="scientific">Brumicola blandensis</name>
    <dbReference type="NCBI Taxonomy" id="3075611"/>
    <lineage>
        <taxon>Bacteria</taxon>
        <taxon>Pseudomonadati</taxon>
        <taxon>Pseudomonadota</taxon>
        <taxon>Gammaproteobacteria</taxon>
        <taxon>Alteromonadales</taxon>
        <taxon>Alteromonadaceae</taxon>
        <taxon>Brumicola</taxon>
    </lineage>
</organism>
<dbReference type="Gene3D" id="3.30.700.10">
    <property type="entry name" value="Glycoprotein, Type 4 Pilin"/>
    <property type="match status" value="1"/>
</dbReference>
<sequence>MRAQKGFTLIELILVIILLSILSVVAIPRFLNFAEDANRAAFKGIASAFRSGVDQVHIAWLVRANGQAVQDFIPISDPAVLGDLSVNSFGYPADTRGTSLTLNSTNDCLDVWRAVLSTQDASVNNNSNQTFQGVYLGGGSCRYTYNAEPSFTVVYNSITGEITIND</sequence>
<gene>
    <name evidence="2" type="ORF">RM544_12770</name>
</gene>
<dbReference type="InterPro" id="IPR012902">
    <property type="entry name" value="N_methyl_site"/>
</dbReference>
<reference evidence="2 3" key="1">
    <citation type="submission" date="2023-09" db="EMBL/GenBank/DDBJ databases">
        <authorList>
            <person name="Rey-Velasco X."/>
        </authorList>
    </citation>
    <scope>NUCLEOTIDE SEQUENCE [LARGE SCALE GENOMIC DNA]</scope>
    <source>
        <strain evidence="2 3">W409</strain>
    </source>
</reference>
<keyword evidence="1" id="KW-0812">Transmembrane</keyword>
<evidence type="ECO:0000313" key="2">
    <source>
        <dbReference type="EMBL" id="MDT0583416.1"/>
    </source>
</evidence>
<dbReference type="PROSITE" id="PS00409">
    <property type="entry name" value="PROKAR_NTER_METHYL"/>
    <property type="match status" value="1"/>
</dbReference>
<dbReference type="SUPFAM" id="SSF54523">
    <property type="entry name" value="Pili subunits"/>
    <property type="match status" value="1"/>
</dbReference>
<keyword evidence="1" id="KW-0472">Membrane</keyword>
<evidence type="ECO:0000313" key="3">
    <source>
        <dbReference type="Proteomes" id="UP001249020"/>
    </source>
</evidence>
<keyword evidence="3" id="KW-1185">Reference proteome</keyword>
<dbReference type="RefSeq" id="WP_311362190.1">
    <property type="nucleotide sequence ID" value="NZ_JAVRIE010000005.1"/>
</dbReference>
<dbReference type="Proteomes" id="UP001249020">
    <property type="component" value="Unassembled WGS sequence"/>
</dbReference>
<dbReference type="Pfam" id="PF07963">
    <property type="entry name" value="N_methyl"/>
    <property type="match status" value="1"/>
</dbReference>
<feature type="transmembrane region" description="Helical" evidence="1">
    <location>
        <begin position="12"/>
        <end position="31"/>
    </location>
</feature>
<name>A0AAW8R5J4_9ALTE</name>
<keyword evidence="1" id="KW-1133">Transmembrane helix</keyword>
<dbReference type="AlphaFoldDB" id="A0AAW8R5J4"/>
<dbReference type="NCBIfam" id="TIGR02532">
    <property type="entry name" value="IV_pilin_GFxxxE"/>
    <property type="match status" value="1"/>
</dbReference>
<accession>A0AAW8R5J4</accession>
<dbReference type="InterPro" id="IPR045584">
    <property type="entry name" value="Pilin-like"/>
</dbReference>
<dbReference type="EMBL" id="JAVRIE010000005">
    <property type="protein sequence ID" value="MDT0583416.1"/>
    <property type="molecule type" value="Genomic_DNA"/>
</dbReference>
<protein>
    <submittedName>
        <fullName evidence="2">Prepilin-type N-terminal cleavage/methylation domain-containing protein</fullName>
    </submittedName>
</protein>
<proteinExistence type="predicted"/>